<name>A0A8A1UZE3_STRR1</name>
<dbReference type="InterPro" id="IPR029016">
    <property type="entry name" value="GAF-like_dom_sf"/>
</dbReference>
<dbReference type="AlphaFoldDB" id="A0A8A1UZE3"/>
<evidence type="ECO:0000256" key="4">
    <source>
        <dbReference type="ARBA" id="ARBA00023163"/>
    </source>
</evidence>
<protein>
    <submittedName>
        <fullName evidence="6">GAF and ANTAR domain-containing protein</fullName>
    </submittedName>
</protein>
<organism evidence="6 7">
    <name type="scientific">Streptomyces rimosus subsp. rimosus (strain ATCC 10970 / DSM 40260 / JCM 4667 / NRRL 2234)</name>
    <dbReference type="NCBI Taxonomy" id="1265868"/>
    <lineage>
        <taxon>Bacteria</taxon>
        <taxon>Bacillati</taxon>
        <taxon>Actinomycetota</taxon>
        <taxon>Actinomycetes</taxon>
        <taxon>Kitasatosporales</taxon>
        <taxon>Streptomycetaceae</taxon>
        <taxon>Streptomyces</taxon>
    </lineage>
</organism>
<reference evidence="6" key="2">
    <citation type="submission" date="2020-01" db="EMBL/GenBank/DDBJ databases">
        <authorList>
            <person name="Algora L."/>
            <person name="Schniete J.K."/>
            <person name="MacFadyen A."/>
            <person name="Hoskisson P.A."/>
            <person name="Hunter I.S."/>
            <person name="Herron P.R."/>
        </authorList>
    </citation>
    <scope>NUCLEOTIDE SEQUENCE</scope>
    <source>
        <strain evidence="6">ATCC 10970</strain>
    </source>
</reference>
<dbReference type="Pfam" id="PF13185">
    <property type="entry name" value="GAF_2"/>
    <property type="match status" value="1"/>
</dbReference>
<dbReference type="InterPro" id="IPR003018">
    <property type="entry name" value="GAF"/>
</dbReference>
<keyword evidence="2" id="KW-0418">Kinase</keyword>
<evidence type="ECO:0000313" key="7">
    <source>
        <dbReference type="Proteomes" id="UP000011074"/>
    </source>
</evidence>
<dbReference type="GO" id="GO:0003723">
    <property type="term" value="F:RNA binding"/>
    <property type="evidence" value="ECO:0007669"/>
    <property type="project" value="InterPro"/>
</dbReference>
<sequence length="260" mass="28312">MPVPPLTSAGRDGPNGSSREARVSAALIDLADTLVADFDAAAFLYRVTEHCTALLDIDDAGLMLAAAPGSLRLIAATSEAARTVELFELDASEGPCHTAFHTSTTVEHTFSATATPRWPRFSTHAHRAGYTSIHATPVLRRSNTLGVLNLFRRAPGRLPIEDRDTARALADITAISLLLQSTLEEHRTVQDQLQHALNNRNIIEQAKGFLTARHPTDPDTAFHRIRTHARHHHLRLTDLSRDIVNGTVTLPPPPDDMATA</sequence>
<dbReference type="SMART" id="SM00065">
    <property type="entry name" value="GAF"/>
    <property type="match status" value="1"/>
</dbReference>
<feature type="domain" description="ANTAR" evidence="5">
    <location>
        <begin position="183"/>
        <end position="244"/>
    </location>
</feature>
<keyword evidence="1" id="KW-0808">Transferase</keyword>
<dbReference type="GeneID" id="66859880"/>
<gene>
    <name evidence="6" type="ORF">SRIM_037870</name>
</gene>
<reference evidence="6" key="3">
    <citation type="journal article" date="2021" name="bioRxiv">
        <title>Bilateral symmetry of linear streptomycete chromosomes.</title>
        <authorList>
            <person name="Algora-Gallardo L."/>
            <person name="Schniete J.K."/>
            <person name="Mark D.R."/>
            <person name="Hunter I.S."/>
            <person name="Herron P.R."/>
        </authorList>
    </citation>
    <scope>NUCLEOTIDE SEQUENCE</scope>
    <source>
        <strain evidence="6">ATCC 10970</strain>
    </source>
</reference>
<dbReference type="InterPro" id="IPR036388">
    <property type="entry name" value="WH-like_DNA-bd_sf"/>
</dbReference>
<dbReference type="SUPFAM" id="SSF55781">
    <property type="entry name" value="GAF domain-like"/>
    <property type="match status" value="1"/>
</dbReference>
<dbReference type="InterPro" id="IPR005561">
    <property type="entry name" value="ANTAR"/>
</dbReference>
<keyword evidence="4" id="KW-0804">Transcription</keyword>
<dbReference type="Gene3D" id="1.10.10.10">
    <property type="entry name" value="Winged helix-like DNA-binding domain superfamily/Winged helix DNA-binding domain"/>
    <property type="match status" value="1"/>
</dbReference>
<dbReference type="PIRSF" id="PIRSF036625">
    <property type="entry name" value="GAF_ANTAR"/>
    <property type="match status" value="1"/>
</dbReference>
<dbReference type="Gene3D" id="3.30.450.40">
    <property type="match status" value="1"/>
</dbReference>
<proteinExistence type="predicted"/>
<dbReference type="GO" id="GO:0016301">
    <property type="term" value="F:kinase activity"/>
    <property type="evidence" value="ECO:0007669"/>
    <property type="project" value="UniProtKB-KW"/>
</dbReference>
<dbReference type="EMBL" id="CP048261">
    <property type="protein sequence ID" value="QST85128.1"/>
    <property type="molecule type" value="Genomic_DNA"/>
</dbReference>
<dbReference type="PROSITE" id="PS50921">
    <property type="entry name" value="ANTAR"/>
    <property type="match status" value="1"/>
</dbReference>
<dbReference type="SMART" id="SM01012">
    <property type="entry name" value="ANTAR"/>
    <property type="match status" value="1"/>
</dbReference>
<evidence type="ECO:0000259" key="5">
    <source>
        <dbReference type="PROSITE" id="PS50921"/>
    </source>
</evidence>
<dbReference type="RefSeq" id="WP_030181424.1">
    <property type="nucleotide sequence ID" value="NZ_CP048261.1"/>
</dbReference>
<dbReference type="InterPro" id="IPR011006">
    <property type="entry name" value="CheY-like_superfamily"/>
</dbReference>
<dbReference type="Pfam" id="PF03861">
    <property type="entry name" value="ANTAR"/>
    <property type="match status" value="1"/>
</dbReference>
<evidence type="ECO:0000256" key="3">
    <source>
        <dbReference type="ARBA" id="ARBA00023015"/>
    </source>
</evidence>
<reference evidence="6" key="1">
    <citation type="submission" date="2012-12" db="EMBL/GenBank/DDBJ databases">
        <authorList>
            <person name="Pethick F.E."/>
            <person name="MacFadyen A.C."/>
            <person name="Tang Z."/>
            <person name="Sangal V."/>
            <person name="Tze-Tze L."/>
            <person name="Chu J."/>
            <person name="Guo M."/>
            <person name="Kirby R."/>
            <person name="Hoskisson P.A."/>
            <person name="Herron P.R."/>
            <person name="Hunter I.S."/>
        </authorList>
    </citation>
    <scope>NUCLEOTIDE SEQUENCE</scope>
    <source>
        <strain evidence="6">ATCC 10970</strain>
    </source>
</reference>
<dbReference type="InterPro" id="IPR012074">
    <property type="entry name" value="GAF_ANTAR"/>
</dbReference>
<dbReference type="SUPFAM" id="SSF52172">
    <property type="entry name" value="CheY-like"/>
    <property type="match status" value="1"/>
</dbReference>
<accession>A0A8A1UZE3</accession>
<dbReference type="Proteomes" id="UP000011074">
    <property type="component" value="Chromosome"/>
</dbReference>
<evidence type="ECO:0000256" key="2">
    <source>
        <dbReference type="ARBA" id="ARBA00022777"/>
    </source>
</evidence>
<evidence type="ECO:0000256" key="1">
    <source>
        <dbReference type="ARBA" id="ARBA00022679"/>
    </source>
</evidence>
<keyword evidence="3" id="KW-0805">Transcription regulation</keyword>
<evidence type="ECO:0000313" key="6">
    <source>
        <dbReference type="EMBL" id="QST85128.1"/>
    </source>
</evidence>